<dbReference type="EMBL" id="CP060490">
    <property type="protein sequence ID" value="QNL44261.1"/>
    <property type="molecule type" value="Genomic_DNA"/>
</dbReference>
<organism evidence="3 4">
    <name type="scientific">Oscillibacter hominis</name>
    <dbReference type="NCBI Taxonomy" id="2763056"/>
    <lineage>
        <taxon>Bacteria</taxon>
        <taxon>Bacillati</taxon>
        <taxon>Bacillota</taxon>
        <taxon>Clostridia</taxon>
        <taxon>Eubacteriales</taxon>
        <taxon>Oscillospiraceae</taxon>
        <taxon>Oscillibacter</taxon>
    </lineage>
</organism>
<dbReference type="Proteomes" id="UP000515960">
    <property type="component" value="Chromosome"/>
</dbReference>
<evidence type="ECO:0000256" key="1">
    <source>
        <dbReference type="ARBA" id="ARBA00023125"/>
    </source>
</evidence>
<feature type="domain" description="HTH cro/C1-type" evidence="2">
    <location>
        <begin position="6"/>
        <end position="60"/>
    </location>
</feature>
<proteinExistence type="predicted"/>
<dbReference type="AlphaFoldDB" id="A0A7G9B3Y0"/>
<dbReference type="Gene3D" id="1.10.260.40">
    <property type="entry name" value="lambda repressor-like DNA-binding domains"/>
    <property type="match status" value="1"/>
</dbReference>
<dbReference type="InterPro" id="IPR010982">
    <property type="entry name" value="Lambda_DNA-bd_dom_sf"/>
</dbReference>
<gene>
    <name evidence="3" type="ORF">H8790_12595</name>
</gene>
<evidence type="ECO:0000313" key="3">
    <source>
        <dbReference type="EMBL" id="QNL44261.1"/>
    </source>
</evidence>
<reference evidence="3 4" key="1">
    <citation type="submission" date="2020-08" db="EMBL/GenBank/DDBJ databases">
        <authorList>
            <person name="Liu C."/>
            <person name="Sun Q."/>
        </authorList>
    </citation>
    <scope>NUCLEOTIDE SEQUENCE [LARGE SCALE GENOMIC DNA]</scope>
    <source>
        <strain evidence="3 4">NSJ-62</strain>
    </source>
</reference>
<sequence>MNRWRIRDLREDGDYAQKEIAAYLGIDQRTYSNYEIGKRVMPIEHLDALADFYHTSIDYLVGRTDIEKPYPKGKSHESADT</sequence>
<evidence type="ECO:0000313" key="4">
    <source>
        <dbReference type="Proteomes" id="UP000515960"/>
    </source>
</evidence>
<dbReference type="Pfam" id="PF01381">
    <property type="entry name" value="HTH_3"/>
    <property type="match status" value="1"/>
</dbReference>
<dbReference type="CDD" id="cd00093">
    <property type="entry name" value="HTH_XRE"/>
    <property type="match status" value="1"/>
</dbReference>
<accession>A0A7G9B3Y0</accession>
<dbReference type="KEGG" id="ohi:H8790_12595"/>
<name>A0A7G9B3Y0_9FIRM</name>
<keyword evidence="4" id="KW-1185">Reference proteome</keyword>
<dbReference type="SUPFAM" id="SSF47413">
    <property type="entry name" value="lambda repressor-like DNA-binding domains"/>
    <property type="match status" value="1"/>
</dbReference>
<evidence type="ECO:0000259" key="2">
    <source>
        <dbReference type="PROSITE" id="PS50943"/>
    </source>
</evidence>
<dbReference type="SMART" id="SM00530">
    <property type="entry name" value="HTH_XRE"/>
    <property type="match status" value="1"/>
</dbReference>
<dbReference type="InterPro" id="IPR001387">
    <property type="entry name" value="Cro/C1-type_HTH"/>
</dbReference>
<dbReference type="PANTHER" id="PTHR46558:SF11">
    <property type="entry name" value="HTH-TYPE TRANSCRIPTIONAL REGULATOR XRE"/>
    <property type="match status" value="1"/>
</dbReference>
<protein>
    <submittedName>
        <fullName evidence="3">Helix-turn-helix transcriptional regulator</fullName>
    </submittedName>
</protein>
<dbReference type="GO" id="GO:0003677">
    <property type="term" value="F:DNA binding"/>
    <property type="evidence" value="ECO:0007669"/>
    <property type="project" value="UniProtKB-KW"/>
</dbReference>
<keyword evidence="1" id="KW-0238">DNA-binding</keyword>
<dbReference type="PANTHER" id="PTHR46558">
    <property type="entry name" value="TRACRIPTIONAL REGULATORY PROTEIN-RELATED-RELATED"/>
    <property type="match status" value="1"/>
</dbReference>
<dbReference type="PROSITE" id="PS50943">
    <property type="entry name" value="HTH_CROC1"/>
    <property type="match status" value="1"/>
</dbReference>
<dbReference type="RefSeq" id="WP_187332862.1">
    <property type="nucleotide sequence ID" value="NZ_CP060490.1"/>
</dbReference>